<evidence type="ECO:0000313" key="7">
    <source>
        <dbReference type="Proteomes" id="UP000242881"/>
    </source>
</evidence>
<evidence type="ECO:0000256" key="4">
    <source>
        <dbReference type="ARBA" id="ARBA00022833"/>
    </source>
</evidence>
<sequence length="208" mass="23288">MLSFNVIPTGPLMVNCTIIYNDKNCIIVDPGGSIEKIIGFLEEKGVVPEVLINTHGHFDHIGAVFELKNRFRIPFYMSRKDEFLLRQASLHASMFGLPPVVSPDVDFDLSENVRIENTVANVLIIETPGHTPGGISFYVKELNLVITGDTLFAGSVGRTDFPYSDFNELKESILKLYRLNDNTIVIPGHGEFTTIGDEKRHNHFVRVV</sequence>
<evidence type="ECO:0000256" key="3">
    <source>
        <dbReference type="ARBA" id="ARBA00022801"/>
    </source>
</evidence>
<dbReference type="PANTHER" id="PTHR46233">
    <property type="entry name" value="HYDROXYACYLGLUTATHIONE HYDROLASE GLOC"/>
    <property type="match status" value="1"/>
</dbReference>
<evidence type="ECO:0000256" key="1">
    <source>
        <dbReference type="ARBA" id="ARBA00001947"/>
    </source>
</evidence>
<dbReference type="SUPFAM" id="SSF56281">
    <property type="entry name" value="Metallo-hydrolase/oxidoreductase"/>
    <property type="match status" value="1"/>
</dbReference>
<comment type="cofactor">
    <cofactor evidence="1">
        <name>Zn(2+)</name>
        <dbReference type="ChEBI" id="CHEBI:29105"/>
    </cofactor>
</comment>
<keyword evidence="4" id="KW-0862">Zinc</keyword>
<evidence type="ECO:0000313" key="6">
    <source>
        <dbReference type="EMBL" id="PMP73090.1"/>
    </source>
</evidence>
<protein>
    <submittedName>
        <fullName evidence="6">MBL fold hydrolase</fullName>
    </submittedName>
</protein>
<dbReference type="SMART" id="SM00849">
    <property type="entry name" value="Lactamase_B"/>
    <property type="match status" value="1"/>
</dbReference>
<feature type="domain" description="Metallo-beta-lactamase" evidence="5">
    <location>
        <begin position="13"/>
        <end position="189"/>
    </location>
</feature>
<dbReference type="EMBL" id="PNIN01000001">
    <property type="protein sequence ID" value="PMP73090.1"/>
    <property type="molecule type" value="Genomic_DNA"/>
</dbReference>
<keyword evidence="2" id="KW-0479">Metal-binding</keyword>
<evidence type="ECO:0000256" key="2">
    <source>
        <dbReference type="ARBA" id="ARBA00022723"/>
    </source>
</evidence>
<comment type="caution">
    <text evidence="6">The sequence shown here is derived from an EMBL/GenBank/DDBJ whole genome shotgun (WGS) entry which is preliminary data.</text>
</comment>
<dbReference type="InterPro" id="IPR051453">
    <property type="entry name" value="MBL_Glyoxalase_II"/>
</dbReference>
<reference evidence="6 7" key="1">
    <citation type="submission" date="2018-01" db="EMBL/GenBank/DDBJ databases">
        <title>Metagenomic assembled genomes from two thermal pools in the Uzon Caldera, Kamchatka, Russia.</title>
        <authorList>
            <person name="Wilkins L."/>
            <person name="Ettinger C."/>
        </authorList>
    </citation>
    <scope>NUCLEOTIDE SEQUENCE [LARGE SCALE GENOMIC DNA]</scope>
    <source>
        <strain evidence="6">ZAV-05</strain>
    </source>
</reference>
<accession>A0A2J6WRR1</accession>
<evidence type="ECO:0000259" key="5">
    <source>
        <dbReference type="SMART" id="SM00849"/>
    </source>
</evidence>
<name>A0A2J6WRR1_9BACT</name>
<keyword evidence="3 6" id="KW-0378">Hydrolase</keyword>
<dbReference type="PANTHER" id="PTHR46233:SF3">
    <property type="entry name" value="HYDROXYACYLGLUTATHIONE HYDROLASE GLOC"/>
    <property type="match status" value="1"/>
</dbReference>
<organism evidence="6 7">
    <name type="scientific">Calditerrivibrio nitroreducens</name>
    <dbReference type="NCBI Taxonomy" id="477976"/>
    <lineage>
        <taxon>Bacteria</taxon>
        <taxon>Pseudomonadati</taxon>
        <taxon>Deferribacterota</taxon>
        <taxon>Deferribacteres</taxon>
        <taxon>Deferribacterales</taxon>
        <taxon>Calditerrivibrionaceae</taxon>
    </lineage>
</organism>
<dbReference type="CDD" id="cd06262">
    <property type="entry name" value="metallo-hydrolase-like_MBL-fold"/>
    <property type="match status" value="1"/>
</dbReference>
<dbReference type="GO" id="GO:0046872">
    <property type="term" value="F:metal ion binding"/>
    <property type="evidence" value="ECO:0007669"/>
    <property type="project" value="UniProtKB-KW"/>
</dbReference>
<dbReference type="GO" id="GO:0016787">
    <property type="term" value="F:hydrolase activity"/>
    <property type="evidence" value="ECO:0007669"/>
    <property type="project" value="UniProtKB-KW"/>
</dbReference>
<dbReference type="Pfam" id="PF00753">
    <property type="entry name" value="Lactamase_B"/>
    <property type="match status" value="1"/>
</dbReference>
<proteinExistence type="predicted"/>
<gene>
    <name evidence="6" type="ORF">C0187_00045</name>
</gene>
<dbReference type="InterPro" id="IPR001279">
    <property type="entry name" value="Metallo-B-lactamas"/>
</dbReference>
<dbReference type="Gene3D" id="3.60.15.10">
    <property type="entry name" value="Ribonuclease Z/Hydroxyacylglutathione hydrolase-like"/>
    <property type="match status" value="1"/>
</dbReference>
<dbReference type="Proteomes" id="UP000242881">
    <property type="component" value="Unassembled WGS sequence"/>
</dbReference>
<dbReference type="InterPro" id="IPR036866">
    <property type="entry name" value="RibonucZ/Hydroxyglut_hydro"/>
</dbReference>
<dbReference type="AlphaFoldDB" id="A0A2J6WRR1"/>